<protein>
    <submittedName>
        <fullName evidence="2">Uncharacterized protein</fullName>
    </submittedName>
</protein>
<comment type="caution">
    <text evidence="2">The sequence shown here is derived from an EMBL/GenBank/DDBJ whole genome shotgun (WGS) entry which is preliminary data.</text>
</comment>
<name>A0A4U5MQL5_STECR</name>
<keyword evidence="1" id="KW-0732">Signal</keyword>
<keyword evidence="3" id="KW-1185">Reference proteome</keyword>
<accession>A0A4U5MQL5</accession>
<dbReference type="Proteomes" id="UP000298663">
    <property type="component" value="Unassembled WGS sequence"/>
</dbReference>
<evidence type="ECO:0000313" key="2">
    <source>
        <dbReference type="EMBL" id="TKR71939.1"/>
    </source>
</evidence>
<sequence>MFTLTAPAIVFLAVASRFTCDAYGLWSFYTNQRDDAPVKVGEGFDANNFPIPFEGRKYSKRFKPSYVLMKRDEFDFDDPRFFSTSFG</sequence>
<gene>
    <name evidence="2" type="ORF">L596_019467</name>
</gene>
<feature type="chain" id="PRO_5020323816" evidence="1">
    <location>
        <begin position="23"/>
        <end position="87"/>
    </location>
</feature>
<feature type="signal peptide" evidence="1">
    <location>
        <begin position="1"/>
        <end position="22"/>
    </location>
</feature>
<reference evidence="2 3" key="1">
    <citation type="journal article" date="2015" name="Genome Biol.">
        <title>Comparative genomics of Steinernema reveals deeply conserved gene regulatory networks.</title>
        <authorList>
            <person name="Dillman A.R."/>
            <person name="Macchietto M."/>
            <person name="Porter C.F."/>
            <person name="Rogers A."/>
            <person name="Williams B."/>
            <person name="Antoshechkin I."/>
            <person name="Lee M.M."/>
            <person name="Goodwin Z."/>
            <person name="Lu X."/>
            <person name="Lewis E.E."/>
            <person name="Goodrich-Blair H."/>
            <person name="Stock S.P."/>
            <person name="Adams B.J."/>
            <person name="Sternberg P.W."/>
            <person name="Mortazavi A."/>
        </authorList>
    </citation>
    <scope>NUCLEOTIDE SEQUENCE [LARGE SCALE GENOMIC DNA]</scope>
    <source>
        <strain evidence="2 3">ALL</strain>
    </source>
</reference>
<dbReference type="EMBL" id="AZBU02000006">
    <property type="protein sequence ID" value="TKR71939.1"/>
    <property type="molecule type" value="Genomic_DNA"/>
</dbReference>
<evidence type="ECO:0000256" key="1">
    <source>
        <dbReference type="SAM" id="SignalP"/>
    </source>
</evidence>
<organism evidence="2 3">
    <name type="scientific">Steinernema carpocapsae</name>
    <name type="common">Entomopathogenic nematode</name>
    <dbReference type="NCBI Taxonomy" id="34508"/>
    <lineage>
        <taxon>Eukaryota</taxon>
        <taxon>Metazoa</taxon>
        <taxon>Ecdysozoa</taxon>
        <taxon>Nematoda</taxon>
        <taxon>Chromadorea</taxon>
        <taxon>Rhabditida</taxon>
        <taxon>Tylenchina</taxon>
        <taxon>Panagrolaimomorpha</taxon>
        <taxon>Strongyloidoidea</taxon>
        <taxon>Steinernematidae</taxon>
        <taxon>Steinernema</taxon>
    </lineage>
</organism>
<proteinExistence type="predicted"/>
<dbReference type="AlphaFoldDB" id="A0A4U5MQL5"/>
<reference evidence="2 3" key="2">
    <citation type="journal article" date="2019" name="G3 (Bethesda)">
        <title>Hybrid Assembly of the Genome of the Entomopathogenic Nematode Steinernema carpocapsae Identifies the X-Chromosome.</title>
        <authorList>
            <person name="Serra L."/>
            <person name="Macchietto M."/>
            <person name="Macias-Munoz A."/>
            <person name="McGill C.J."/>
            <person name="Rodriguez I.M."/>
            <person name="Rodriguez B."/>
            <person name="Murad R."/>
            <person name="Mortazavi A."/>
        </authorList>
    </citation>
    <scope>NUCLEOTIDE SEQUENCE [LARGE SCALE GENOMIC DNA]</scope>
    <source>
        <strain evidence="2 3">ALL</strain>
    </source>
</reference>
<evidence type="ECO:0000313" key="3">
    <source>
        <dbReference type="Proteomes" id="UP000298663"/>
    </source>
</evidence>